<dbReference type="EMBL" id="CP089982">
    <property type="protein sequence ID" value="WXA96114.1"/>
    <property type="molecule type" value="Genomic_DNA"/>
</dbReference>
<dbReference type="SUPFAM" id="SSF52540">
    <property type="entry name" value="P-loop containing nucleoside triphosphate hydrolases"/>
    <property type="match status" value="1"/>
</dbReference>
<dbReference type="Gene3D" id="3.40.50.300">
    <property type="entry name" value="P-loop containing nucleotide triphosphate hydrolases"/>
    <property type="match status" value="1"/>
</dbReference>
<evidence type="ECO:0000256" key="1">
    <source>
        <dbReference type="ARBA" id="ARBA00023125"/>
    </source>
</evidence>
<reference evidence="4 5" key="1">
    <citation type="submission" date="2021-12" db="EMBL/GenBank/DDBJ databases">
        <title>Discovery of the Pendulisporaceae a myxobacterial family with distinct sporulation behavior and unique specialized metabolism.</title>
        <authorList>
            <person name="Garcia R."/>
            <person name="Popoff A."/>
            <person name="Bader C.D."/>
            <person name="Loehr J."/>
            <person name="Walesch S."/>
            <person name="Walt C."/>
            <person name="Boldt J."/>
            <person name="Bunk B."/>
            <person name="Haeckl F.J.F.P.J."/>
            <person name="Gunesch A.P."/>
            <person name="Birkelbach J."/>
            <person name="Nuebel U."/>
            <person name="Pietschmann T."/>
            <person name="Bach T."/>
            <person name="Mueller R."/>
        </authorList>
    </citation>
    <scope>NUCLEOTIDE SEQUENCE [LARGE SCALE GENOMIC DNA]</scope>
    <source>
        <strain evidence="4 5">MSr12523</strain>
    </source>
</reference>
<dbReference type="Pfam" id="PF25872">
    <property type="entry name" value="HTH_77"/>
    <property type="match status" value="1"/>
</dbReference>
<dbReference type="InterPro" id="IPR001867">
    <property type="entry name" value="OmpR/PhoB-type_DNA-bd"/>
</dbReference>
<evidence type="ECO:0000256" key="2">
    <source>
        <dbReference type="PROSITE-ProRule" id="PRU01091"/>
    </source>
</evidence>
<dbReference type="SMART" id="SM00382">
    <property type="entry name" value="AAA"/>
    <property type="match status" value="1"/>
</dbReference>
<evidence type="ECO:0000259" key="3">
    <source>
        <dbReference type="PROSITE" id="PS51755"/>
    </source>
</evidence>
<protein>
    <submittedName>
        <fullName evidence="4">Helix-turn-helix transcriptional regulator</fullName>
    </submittedName>
</protein>
<organism evidence="4 5">
    <name type="scientific">Pendulispora brunnea</name>
    <dbReference type="NCBI Taxonomy" id="2905690"/>
    <lineage>
        <taxon>Bacteria</taxon>
        <taxon>Pseudomonadati</taxon>
        <taxon>Myxococcota</taxon>
        <taxon>Myxococcia</taxon>
        <taxon>Myxococcales</taxon>
        <taxon>Sorangiineae</taxon>
        <taxon>Pendulisporaceae</taxon>
        <taxon>Pendulispora</taxon>
    </lineage>
</organism>
<proteinExistence type="predicted"/>
<dbReference type="InterPro" id="IPR002182">
    <property type="entry name" value="NB-ARC"/>
</dbReference>
<dbReference type="InterPro" id="IPR027417">
    <property type="entry name" value="P-loop_NTPase"/>
</dbReference>
<dbReference type="PRINTS" id="PR00364">
    <property type="entry name" value="DISEASERSIST"/>
</dbReference>
<accession>A0ABZ2KGR2</accession>
<dbReference type="InterPro" id="IPR016032">
    <property type="entry name" value="Sig_transdc_resp-reg_C-effctor"/>
</dbReference>
<dbReference type="Pfam" id="PF00931">
    <property type="entry name" value="NB-ARC"/>
    <property type="match status" value="1"/>
</dbReference>
<dbReference type="Pfam" id="PF00486">
    <property type="entry name" value="Trans_reg_C"/>
    <property type="match status" value="1"/>
</dbReference>
<feature type="domain" description="OmpR/PhoB-type" evidence="3">
    <location>
        <begin position="18"/>
        <end position="115"/>
    </location>
</feature>
<gene>
    <name evidence="4" type="ORF">LZC95_04580</name>
</gene>
<keyword evidence="5" id="KW-1185">Reference proteome</keyword>
<dbReference type="CDD" id="cd00383">
    <property type="entry name" value="trans_reg_C"/>
    <property type="match status" value="1"/>
</dbReference>
<dbReference type="SUPFAM" id="SSF46894">
    <property type="entry name" value="C-terminal effector domain of the bipartite response regulators"/>
    <property type="match status" value="1"/>
</dbReference>
<dbReference type="PROSITE" id="PS51755">
    <property type="entry name" value="OMPR_PHOB"/>
    <property type="match status" value="1"/>
</dbReference>
<dbReference type="SMART" id="SM00862">
    <property type="entry name" value="Trans_reg_C"/>
    <property type="match status" value="1"/>
</dbReference>
<dbReference type="PANTHER" id="PTHR47691">
    <property type="entry name" value="REGULATOR-RELATED"/>
    <property type="match status" value="1"/>
</dbReference>
<keyword evidence="1 2" id="KW-0238">DNA-binding</keyword>
<dbReference type="InterPro" id="IPR003593">
    <property type="entry name" value="AAA+_ATPase"/>
</dbReference>
<dbReference type="Proteomes" id="UP001379533">
    <property type="component" value="Chromosome"/>
</dbReference>
<dbReference type="PANTHER" id="PTHR47691:SF3">
    <property type="entry name" value="HTH-TYPE TRANSCRIPTIONAL REGULATOR RV0890C-RELATED"/>
    <property type="match status" value="1"/>
</dbReference>
<dbReference type="RefSeq" id="WP_394846725.1">
    <property type="nucleotide sequence ID" value="NZ_CP089982.1"/>
</dbReference>
<sequence>MGANFGEPKATGATGVSGVGYAFGEFRFSPEARNLSLWGESLHLGSRALGILRVLVERAGSVVTVDELLTLVWPDTTVEETNLRVQIAALRKVFARGEQGRGAIETVPRGYRFTLPVSRWADDSSEAESPAEHTDNLPAVLATTVGRAETIARLARLLTEQRLVTICGPGGVGKTTVAIEVARHCLPRFADGICFVDFSSIADPGLVTSAIASALGVAVHSNEPMAGVFSYLHKKRMLLLLDTCEHVVDAVASSVELLLSQLSHLRILATSREVLRATGEWAYRLPSLSHPTHPDGLTAADALSYSAVDLFVQCARATCDQFELQDANAAVVAAICHRLDGMPLAIEFAAARVGELALREISARLDDRFNTLTRGRRTALPRHKTLAATLEWSYQLLPREEQAMLRQLSVFRGRFTADAALAVAGTRWARSTALTYLSNLFSKSLLTVDVGGEAPLYRLLDTTRAFAAEQRTAEEWHEASLRHATHMLASLKEFDIDYESGDDRDWTEHHRTLIDDLRGAIAWALSESGSRDLGLQLIGNALQICYALSLFDECARRLKGVLEATPETPVTDPLALGRVWQMYGHAMWQTAEPIQTVIGAFRTTLELARNAGSIEQQRQALFSLHLAFAQNGDYAQCLSVAKEYASIAKTFSSFGVALRHQRMMAVALHGTGEQEGARAYVAQMLTDEADPAGKGRPRGIRVSTCVAIRPTLARILWLQGYPEQAWECACNGVERARAIDQPLQVAWAIAFGVVPVACWMGKIAEAKEFADLLLATSLEHSLILNYRFGQAYQAVLDGTFDAGGEPPGGPYLADLVATMDEGAATEAALMRGEHGSETWCTAEMLRIRAARLLAQGDADDDAEALLQRSLDVARRQKALAWELRTATTLAELWQRRSRRTDALEVLSPVYERFTEGFDTRDMVRAAAILKLN</sequence>
<dbReference type="Gene3D" id="1.10.10.10">
    <property type="entry name" value="Winged helix-like DNA-binding domain superfamily/Winged helix DNA-binding domain"/>
    <property type="match status" value="1"/>
</dbReference>
<feature type="DNA-binding region" description="OmpR/PhoB-type" evidence="2">
    <location>
        <begin position="18"/>
        <end position="115"/>
    </location>
</feature>
<dbReference type="InterPro" id="IPR036388">
    <property type="entry name" value="WH-like_DNA-bd_sf"/>
</dbReference>
<name>A0ABZ2KGR2_9BACT</name>
<evidence type="ECO:0000313" key="5">
    <source>
        <dbReference type="Proteomes" id="UP001379533"/>
    </source>
</evidence>
<dbReference type="InterPro" id="IPR058852">
    <property type="entry name" value="HTH_77"/>
</dbReference>
<evidence type="ECO:0000313" key="4">
    <source>
        <dbReference type="EMBL" id="WXA96114.1"/>
    </source>
</evidence>